<accession>A0A841KY67</accession>
<sequence>MFSKQIFKEMCKMTAEGKAYYRPILCKGPLNKVDIFFVGTNPATPIYPKDMDLDTYIELLLDYEKFIEYYKKSRIRSDKGKFSRTRIGMNSFIEWLSSNTDASIAETEVVPYPTENLKQLKKEPTYIIDRGKEIFYQLVMEFTPKLIIIHGKDTVEHFIDIFSERGIIPADIVDTDETIDNLEMKLPLLKLPYPNGKFAIVMACRHFMYYGSKGESFKQFRENILSLLKNY</sequence>
<dbReference type="Proteomes" id="UP000579281">
    <property type="component" value="Unassembled WGS sequence"/>
</dbReference>
<proteinExistence type="predicted"/>
<name>A0A841KY67_9FIRM</name>
<reference evidence="1 2" key="1">
    <citation type="submission" date="2020-08" db="EMBL/GenBank/DDBJ databases">
        <title>Genomic Encyclopedia of Type Strains, Phase IV (KMG-IV): sequencing the most valuable type-strain genomes for metagenomic binning, comparative biology and taxonomic classification.</title>
        <authorList>
            <person name="Goeker M."/>
        </authorList>
    </citation>
    <scope>NUCLEOTIDE SEQUENCE [LARGE SCALE GENOMIC DNA]</scope>
    <source>
        <strain evidence="1 2">DSM 103526</strain>
    </source>
</reference>
<gene>
    <name evidence="1" type="ORF">HNQ80_001164</name>
</gene>
<dbReference type="EMBL" id="JACHEN010000005">
    <property type="protein sequence ID" value="MBB6215075.1"/>
    <property type="molecule type" value="Genomic_DNA"/>
</dbReference>
<evidence type="ECO:0008006" key="3">
    <source>
        <dbReference type="Google" id="ProtNLM"/>
    </source>
</evidence>
<evidence type="ECO:0000313" key="1">
    <source>
        <dbReference type="EMBL" id="MBB6215075.1"/>
    </source>
</evidence>
<organism evidence="1 2">
    <name type="scientific">Anaerosolibacter carboniphilus</name>
    <dbReference type="NCBI Taxonomy" id="1417629"/>
    <lineage>
        <taxon>Bacteria</taxon>
        <taxon>Bacillati</taxon>
        <taxon>Bacillota</taxon>
        <taxon>Clostridia</taxon>
        <taxon>Peptostreptococcales</taxon>
        <taxon>Thermotaleaceae</taxon>
        <taxon>Anaerosolibacter</taxon>
    </lineage>
</organism>
<comment type="caution">
    <text evidence="1">The sequence shown here is derived from an EMBL/GenBank/DDBJ whole genome shotgun (WGS) entry which is preliminary data.</text>
</comment>
<protein>
    <recommendedName>
        <fullName evidence="3">Uracil DNA glycosylase superfamily protein</fullName>
    </recommendedName>
</protein>
<dbReference type="RefSeq" id="WP_184309040.1">
    <property type="nucleotide sequence ID" value="NZ_JACHEN010000005.1"/>
</dbReference>
<dbReference type="AlphaFoldDB" id="A0A841KY67"/>
<evidence type="ECO:0000313" key="2">
    <source>
        <dbReference type="Proteomes" id="UP000579281"/>
    </source>
</evidence>
<keyword evidence="2" id="KW-1185">Reference proteome</keyword>